<evidence type="ECO:0008006" key="7">
    <source>
        <dbReference type="Google" id="ProtNLM"/>
    </source>
</evidence>
<organism evidence="5 6">
    <name type="scientific">Hydnum rufescens UP504</name>
    <dbReference type="NCBI Taxonomy" id="1448309"/>
    <lineage>
        <taxon>Eukaryota</taxon>
        <taxon>Fungi</taxon>
        <taxon>Dikarya</taxon>
        <taxon>Basidiomycota</taxon>
        <taxon>Agaricomycotina</taxon>
        <taxon>Agaricomycetes</taxon>
        <taxon>Cantharellales</taxon>
        <taxon>Hydnaceae</taxon>
        <taxon>Hydnum</taxon>
    </lineage>
</organism>
<evidence type="ECO:0000256" key="3">
    <source>
        <dbReference type="ARBA" id="ARBA00023274"/>
    </source>
</evidence>
<evidence type="ECO:0000256" key="2">
    <source>
        <dbReference type="ARBA" id="ARBA00022980"/>
    </source>
</evidence>
<dbReference type="InterPro" id="IPR023674">
    <property type="entry name" value="Ribosomal_uL1-like"/>
</dbReference>
<dbReference type="EMBL" id="MU128967">
    <property type="protein sequence ID" value="KAF9513879.1"/>
    <property type="molecule type" value="Genomic_DNA"/>
</dbReference>
<dbReference type="Pfam" id="PF00687">
    <property type="entry name" value="Ribosomal_L1"/>
    <property type="match status" value="1"/>
</dbReference>
<evidence type="ECO:0000313" key="6">
    <source>
        <dbReference type="Proteomes" id="UP000886523"/>
    </source>
</evidence>
<evidence type="ECO:0000256" key="1">
    <source>
        <dbReference type="ARBA" id="ARBA00010531"/>
    </source>
</evidence>
<dbReference type="PANTHER" id="PTHR36427">
    <property type="entry name" value="54S RIBOSOMAL PROTEIN L1, MITOCHONDRIAL"/>
    <property type="match status" value="1"/>
</dbReference>
<proteinExistence type="inferred from homology"/>
<dbReference type="GO" id="GO:0003735">
    <property type="term" value="F:structural constituent of ribosome"/>
    <property type="evidence" value="ECO:0007669"/>
    <property type="project" value="TreeGrafter"/>
</dbReference>
<evidence type="ECO:0000313" key="5">
    <source>
        <dbReference type="EMBL" id="KAF9513879.1"/>
    </source>
</evidence>
<keyword evidence="3" id="KW-0687">Ribonucleoprotein</keyword>
<comment type="caution">
    <text evidence="5">The sequence shown here is derived from an EMBL/GenBank/DDBJ whole genome shotgun (WGS) entry which is preliminary data.</text>
</comment>
<keyword evidence="6" id="KW-1185">Reference proteome</keyword>
<dbReference type="InterPro" id="IPR016095">
    <property type="entry name" value="Ribosomal_uL1_3-a/b-sand"/>
</dbReference>
<dbReference type="Gene3D" id="3.40.50.790">
    <property type="match status" value="1"/>
</dbReference>
<comment type="similarity">
    <text evidence="1">Belongs to the universal ribosomal protein uL1 family.</text>
</comment>
<sequence>MIVRSSRFFSSPPTLSPWIFSRPLSSTAPRAAKQSAEAVRAERKTRALLKMKDPEAMSIPDAAAILKAVEVGTPNSAYELSVLTHFVRGQAAHRGKVSLPRDPRTKAEVMLVFAEGRQGQAAIKAGASYVGGVELIGDVLSGAIVPTKVLCTPALLPQITPKLARFLGPKGLMPATRRGTVTDDIVGSVKASIGTLDWKGDKQGVVRVPIGRLTYPVSDLEKNIRAFLKNVRDATAEKESLVQKKKKSLPTVLRVFLSSRQGPGIPLADI</sequence>
<protein>
    <recommendedName>
        <fullName evidence="7">Ribosomal protein</fullName>
    </recommendedName>
</protein>
<dbReference type="SUPFAM" id="SSF56808">
    <property type="entry name" value="Ribosomal protein L1"/>
    <property type="match status" value="1"/>
</dbReference>
<name>A0A9P6DWL7_9AGAM</name>
<dbReference type="Gene3D" id="3.30.190.20">
    <property type="match status" value="1"/>
</dbReference>
<accession>A0A9P6DWL7</accession>
<dbReference type="PANTHER" id="PTHR36427:SF3">
    <property type="entry name" value="LARGE RIBOSOMAL SUBUNIT PROTEIN UL1M"/>
    <property type="match status" value="1"/>
</dbReference>
<reference evidence="5" key="1">
    <citation type="journal article" date="2020" name="Nat. Commun.">
        <title>Large-scale genome sequencing of mycorrhizal fungi provides insights into the early evolution of symbiotic traits.</title>
        <authorList>
            <person name="Miyauchi S."/>
            <person name="Kiss E."/>
            <person name="Kuo A."/>
            <person name="Drula E."/>
            <person name="Kohler A."/>
            <person name="Sanchez-Garcia M."/>
            <person name="Morin E."/>
            <person name="Andreopoulos B."/>
            <person name="Barry K.W."/>
            <person name="Bonito G."/>
            <person name="Buee M."/>
            <person name="Carver A."/>
            <person name="Chen C."/>
            <person name="Cichocki N."/>
            <person name="Clum A."/>
            <person name="Culley D."/>
            <person name="Crous P.W."/>
            <person name="Fauchery L."/>
            <person name="Girlanda M."/>
            <person name="Hayes R.D."/>
            <person name="Keri Z."/>
            <person name="LaButti K."/>
            <person name="Lipzen A."/>
            <person name="Lombard V."/>
            <person name="Magnuson J."/>
            <person name="Maillard F."/>
            <person name="Murat C."/>
            <person name="Nolan M."/>
            <person name="Ohm R.A."/>
            <person name="Pangilinan J."/>
            <person name="Pereira M.F."/>
            <person name="Perotto S."/>
            <person name="Peter M."/>
            <person name="Pfister S."/>
            <person name="Riley R."/>
            <person name="Sitrit Y."/>
            <person name="Stielow J.B."/>
            <person name="Szollosi G."/>
            <person name="Zifcakova L."/>
            <person name="Stursova M."/>
            <person name="Spatafora J.W."/>
            <person name="Tedersoo L."/>
            <person name="Vaario L.M."/>
            <person name="Yamada A."/>
            <person name="Yan M."/>
            <person name="Wang P."/>
            <person name="Xu J."/>
            <person name="Bruns T."/>
            <person name="Baldrian P."/>
            <person name="Vilgalys R."/>
            <person name="Dunand C."/>
            <person name="Henrissat B."/>
            <person name="Grigoriev I.V."/>
            <person name="Hibbett D."/>
            <person name="Nagy L.G."/>
            <person name="Martin F.M."/>
        </authorList>
    </citation>
    <scope>NUCLEOTIDE SEQUENCE</scope>
    <source>
        <strain evidence="5">UP504</strain>
    </source>
</reference>
<dbReference type="InterPro" id="IPR028364">
    <property type="entry name" value="Ribosomal_uL1/biogenesis"/>
</dbReference>
<keyword evidence="4" id="KW-0175">Coiled coil</keyword>
<feature type="non-terminal residue" evidence="5">
    <location>
        <position position="1"/>
    </location>
</feature>
<dbReference type="AlphaFoldDB" id="A0A9P6DWL7"/>
<feature type="coiled-coil region" evidence="4">
    <location>
        <begin position="217"/>
        <end position="244"/>
    </location>
</feature>
<dbReference type="CDD" id="cd00403">
    <property type="entry name" value="Ribosomal_L1"/>
    <property type="match status" value="1"/>
</dbReference>
<gene>
    <name evidence="5" type="ORF">BS47DRAFT_1317119</name>
</gene>
<dbReference type="OrthoDB" id="1747252at2759"/>
<keyword evidence="2" id="KW-0689">Ribosomal protein</keyword>
<dbReference type="GO" id="GO:0005762">
    <property type="term" value="C:mitochondrial large ribosomal subunit"/>
    <property type="evidence" value="ECO:0007669"/>
    <property type="project" value="TreeGrafter"/>
</dbReference>
<evidence type="ECO:0000256" key="4">
    <source>
        <dbReference type="SAM" id="Coils"/>
    </source>
</evidence>
<dbReference type="Proteomes" id="UP000886523">
    <property type="component" value="Unassembled WGS sequence"/>
</dbReference>